<evidence type="ECO:0000256" key="1">
    <source>
        <dbReference type="ARBA" id="ARBA00004613"/>
    </source>
</evidence>
<evidence type="ECO:0000313" key="10">
    <source>
        <dbReference type="EMBL" id="KAF4350374.1"/>
    </source>
</evidence>
<evidence type="ECO:0000313" key="12">
    <source>
        <dbReference type="Proteomes" id="UP000583929"/>
    </source>
</evidence>
<dbReference type="GO" id="GO:0005576">
    <property type="term" value="C:extracellular region"/>
    <property type="evidence" value="ECO:0007669"/>
    <property type="project" value="UniProtKB-SubCell"/>
</dbReference>
<keyword evidence="12" id="KW-1185">Reference proteome</keyword>
<keyword evidence="4" id="KW-0929">Antimicrobial</keyword>
<reference evidence="11 12" key="1">
    <citation type="journal article" date="2020" name="bioRxiv">
        <title>Sequence and annotation of 42 cannabis genomes reveals extensive copy number variation in cannabinoid synthesis and pathogen resistance genes.</title>
        <authorList>
            <person name="Mckernan K.J."/>
            <person name="Helbert Y."/>
            <person name="Kane L.T."/>
            <person name="Ebling H."/>
            <person name="Zhang L."/>
            <person name="Liu B."/>
            <person name="Eaton Z."/>
            <person name="Mclaughlin S."/>
            <person name="Kingan S."/>
            <person name="Baybayan P."/>
            <person name="Concepcion G."/>
            <person name="Jordan M."/>
            <person name="Riva A."/>
            <person name="Barbazuk W."/>
            <person name="Harkins T."/>
        </authorList>
    </citation>
    <scope>NUCLEOTIDE SEQUENCE [LARGE SCALE GENOMIC DNA]</scope>
    <source>
        <strain evidence="11 12">cv. Jamaican Lion 4</strain>
        <strain evidence="10">Father</strain>
        <strain evidence="9">Mother</strain>
        <tissue evidence="9">Leaf</tissue>
    </source>
</reference>
<evidence type="ECO:0000256" key="7">
    <source>
        <dbReference type="ARBA" id="ARBA00022821"/>
    </source>
</evidence>
<feature type="chain" id="PRO_5036204994" evidence="8">
    <location>
        <begin position="22"/>
        <end position="91"/>
    </location>
</feature>
<evidence type="ECO:0000313" key="11">
    <source>
        <dbReference type="Proteomes" id="UP000525078"/>
    </source>
</evidence>
<comment type="subcellular location">
    <subcellularLocation>
        <location evidence="1">Secreted</location>
    </subcellularLocation>
</comment>
<dbReference type="Pfam" id="PF10868">
    <property type="entry name" value="Defensin_like"/>
    <property type="match status" value="1"/>
</dbReference>
<dbReference type="InterPro" id="IPR022618">
    <property type="entry name" value="Defensin-like_20-28"/>
</dbReference>
<keyword evidence="3" id="KW-0964">Secreted</keyword>
<comment type="caution">
    <text evidence="9">The sequence shown here is derived from an EMBL/GenBank/DDBJ whole genome shotgun (WGS) entry which is preliminary data.</text>
</comment>
<accession>A0A7J6DUJ3</accession>
<name>A0A7J6DUJ3_CANSA</name>
<evidence type="ECO:0000256" key="3">
    <source>
        <dbReference type="ARBA" id="ARBA00022525"/>
    </source>
</evidence>
<evidence type="ECO:0000256" key="6">
    <source>
        <dbReference type="ARBA" id="ARBA00022729"/>
    </source>
</evidence>
<gene>
    <name evidence="9" type="ORF">F8388_019636</name>
    <name evidence="10" type="ORF">G4B88_030892</name>
</gene>
<dbReference type="GO" id="GO:0050832">
    <property type="term" value="P:defense response to fungus"/>
    <property type="evidence" value="ECO:0007669"/>
    <property type="project" value="UniProtKB-KW"/>
</dbReference>
<keyword evidence="5" id="KW-0295">Fungicide</keyword>
<keyword evidence="6 8" id="KW-0732">Signal</keyword>
<evidence type="ECO:0000256" key="8">
    <source>
        <dbReference type="SAM" id="SignalP"/>
    </source>
</evidence>
<dbReference type="Proteomes" id="UP000525078">
    <property type="component" value="Unassembled WGS sequence"/>
</dbReference>
<evidence type="ECO:0000313" key="9">
    <source>
        <dbReference type="EMBL" id="KAF4349676.1"/>
    </source>
</evidence>
<evidence type="ECO:0000256" key="4">
    <source>
        <dbReference type="ARBA" id="ARBA00022529"/>
    </source>
</evidence>
<proteinExistence type="inferred from homology"/>
<dbReference type="EMBL" id="JAATIQ010000601">
    <property type="protein sequence ID" value="KAF4350374.1"/>
    <property type="molecule type" value="Genomic_DNA"/>
</dbReference>
<dbReference type="EMBL" id="JAATIP010000389">
    <property type="protein sequence ID" value="KAF4349676.1"/>
    <property type="molecule type" value="Genomic_DNA"/>
</dbReference>
<protein>
    <submittedName>
        <fullName evidence="9">Uncharacterized protein</fullName>
    </submittedName>
</protein>
<organism evidence="9 11">
    <name type="scientific">Cannabis sativa</name>
    <name type="common">Hemp</name>
    <name type="synonym">Marijuana</name>
    <dbReference type="NCBI Taxonomy" id="3483"/>
    <lineage>
        <taxon>Eukaryota</taxon>
        <taxon>Viridiplantae</taxon>
        <taxon>Streptophyta</taxon>
        <taxon>Embryophyta</taxon>
        <taxon>Tracheophyta</taxon>
        <taxon>Spermatophyta</taxon>
        <taxon>Magnoliopsida</taxon>
        <taxon>eudicotyledons</taxon>
        <taxon>Gunneridae</taxon>
        <taxon>Pentapetalae</taxon>
        <taxon>rosids</taxon>
        <taxon>fabids</taxon>
        <taxon>Rosales</taxon>
        <taxon>Cannabaceae</taxon>
        <taxon>Cannabis</taxon>
    </lineage>
</organism>
<keyword evidence="7" id="KW-0611">Plant defense</keyword>
<feature type="signal peptide" evidence="8">
    <location>
        <begin position="1"/>
        <end position="21"/>
    </location>
</feature>
<evidence type="ECO:0000256" key="5">
    <source>
        <dbReference type="ARBA" id="ARBA00022577"/>
    </source>
</evidence>
<comment type="similarity">
    <text evidence="2">Belongs to the DEFL family.</text>
</comment>
<dbReference type="Proteomes" id="UP000583929">
    <property type="component" value="Unassembled WGS sequence"/>
</dbReference>
<dbReference type="GO" id="GO:0031640">
    <property type="term" value="P:killing of cells of another organism"/>
    <property type="evidence" value="ECO:0007669"/>
    <property type="project" value="UniProtKB-KW"/>
</dbReference>
<evidence type="ECO:0000256" key="2">
    <source>
        <dbReference type="ARBA" id="ARBA00006722"/>
    </source>
</evidence>
<sequence length="91" mass="9988">MAKFQVLSLVLLVGVLIFSFGLECEGRGFNGTLGEDPHKLLSCCKSTWRPDLCPHSYSDPSNCNAECHKLSCNEKGGFCKSEGRPVCHCFC</sequence>
<dbReference type="AlphaFoldDB" id="A0A7J6DUJ3"/>